<accession>A0A8B6X0X0</accession>
<dbReference type="Proteomes" id="UP000675920">
    <property type="component" value="Unplaced"/>
</dbReference>
<sequence>MSAQPSNPSDHHSLRELAARVVRTWQPACWFGFIVEAIPEEGGEEDGEPVQHPAHFLVAAWPPVDAPPLPLMPAGAAIVSRHVVHAAAELLRLVPRDVPIVMLGRDSVNTMLVADMILAGDRNLDGWYRERLETFAEAERRNWRLEIGRDYSDRDEGFERFKQRILGQAP</sequence>
<dbReference type="OrthoDB" id="8884110at2"/>
<reference evidence="2" key="1">
    <citation type="submission" date="2025-08" db="UniProtKB">
        <authorList>
            <consortium name="RefSeq"/>
        </authorList>
    </citation>
    <scope>IDENTIFICATION</scope>
</reference>
<evidence type="ECO:0000313" key="1">
    <source>
        <dbReference type="Proteomes" id="UP000675920"/>
    </source>
</evidence>
<keyword evidence="1" id="KW-1185">Reference proteome</keyword>
<protein>
    <submittedName>
        <fullName evidence="2">Uncharacterized protein</fullName>
    </submittedName>
</protein>
<dbReference type="AlphaFoldDB" id="A0A8B6X0X0"/>
<organism evidence="1 2">
    <name type="scientific">Derxia gummosa DSM 723</name>
    <dbReference type="NCBI Taxonomy" id="1121388"/>
    <lineage>
        <taxon>Bacteria</taxon>
        <taxon>Pseudomonadati</taxon>
        <taxon>Pseudomonadota</taxon>
        <taxon>Betaproteobacteria</taxon>
        <taxon>Burkholderiales</taxon>
        <taxon>Alcaligenaceae</taxon>
        <taxon>Derxia</taxon>
    </lineage>
</organism>
<proteinExistence type="predicted"/>
<evidence type="ECO:0000313" key="2">
    <source>
        <dbReference type="RefSeq" id="WP_028309943.1"/>
    </source>
</evidence>
<name>A0A8B6X0X0_9BURK</name>
<dbReference type="RefSeq" id="WP_028309943.1">
    <property type="nucleotide sequence ID" value="NZ_AXWS01000003.1"/>
</dbReference>